<name>A0A261TCB1_9BORD</name>
<protein>
    <submittedName>
        <fullName evidence="2">Uncharacterized protein</fullName>
    </submittedName>
</protein>
<reference evidence="2 3" key="1">
    <citation type="submission" date="2017-05" db="EMBL/GenBank/DDBJ databases">
        <title>Complete and WGS of Bordetella genogroups.</title>
        <authorList>
            <person name="Spilker T."/>
            <person name="LiPuma J."/>
        </authorList>
    </citation>
    <scope>NUCLEOTIDE SEQUENCE [LARGE SCALE GENOMIC DNA]</scope>
    <source>
        <strain evidence="2 3">AU10456</strain>
    </source>
</reference>
<proteinExistence type="predicted"/>
<dbReference type="EMBL" id="NEVP01000011">
    <property type="protein sequence ID" value="OZI46730.1"/>
    <property type="molecule type" value="Genomic_DNA"/>
</dbReference>
<feature type="signal peptide" evidence="1">
    <location>
        <begin position="1"/>
        <end position="28"/>
    </location>
</feature>
<dbReference type="OrthoDB" id="8660226at2"/>
<organism evidence="2 3">
    <name type="scientific">Bordetella genomosp. 5</name>
    <dbReference type="NCBI Taxonomy" id="1395608"/>
    <lineage>
        <taxon>Bacteria</taxon>
        <taxon>Pseudomonadati</taxon>
        <taxon>Pseudomonadota</taxon>
        <taxon>Betaproteobacteria</taxon>
        <taxon>Burkholderiales</taxon>
        <taxon>Alcaligenaceae</taxon>
        <taxon>Bordetella</taxon>
    </lineage>
</organism>
<evidence type="ECO:0000313" key="3">
    <source>
        <dbReference type="Proteomes" id="UP000216913"/>
    </source>
</evidence>
<keyword evidence="1" id="KW-0732">Signal</keyword>
<dbReference type="AlphaFoldDB" id="A0A261TCB1"/>
<dbReference type="Proteomes" id="UP000216913">
    <property type="component" value="Unassembled WGS sequence"/>
</dbReference>
<dbReference type="RefSeq" id="WP_094802626.1">
    <property type="nucleotide sequence ID" value="NZ_NEVP01000011.1"/>
</dbReference>
<gene>
    <name evidence="2" type="ORF">CAL25_18770</name>
</gene>
<evidence type="ECO:0000313" key="2">
    <source>
        <dbReference type="EMBL" id="OZI46730.1"/>
    </source>
</evidence>
<keyword evidence="3" id="KW-1185">Reference proteome</keyword>
<feature type="chain" id="PRO_5012808450" evidence="1">
    <location>
        <begin position="29"/>
        <end position="219"/>
    </location>
</feature>
<comment type="caution">
    <text evidence="2">The sequence shown here is derived from an EMBL/GenBank/DDBJ whole genome shotgun (WGS) entry which is preliminary data.</text>
</comment>
<evidence type="ECO:0000256" key="1">
    <source>
        <dbReference type="SAM" id="SignalP"/>
    </source>
</evidence>
<accession>A0A261TCB1</accession>
<sequence length="219" mass="23684">MQKTDKHALSVRGLALVLSCAVLAPAAAQPAGPWTPAGATACDFGAWTQDVKPAIRVHAAPAADAAVVGSLPTTRNDADADYYSVNFQVHEARAGWLRISDANDDDSAGDHTRPRPVYRGTGWIRSDDARIGIQSARGYARPDSASARLLDLGDDWLTDRGTIRHIVACQAPWVLLDYEIDRGTGMQRLPEAQRTRGRAWFRGVCSNAVTTCDMRSVDN</sequence>